<dbReference type="GO" id="GO:0016747">
    <property type="term" value="F:acyltransferase activity, transferring groups other than amino-acyl groups"/>
    <property type="evidence" value="ECO:0007669"/>
    <property type="project" value="InterPro"/>
</dbReference>
<dbReference type="SUPFAM" id="SSF55729">
    <property type="entry name" value="Acyl-CoA N-acyltransferases (Nat)"/>
    <property type="match status" value="1"/>
</dbReference>
<evidence type="ECO:0000259" key="1">
    <source>
        <dbReference type="PROSITE" id="PS51186"/>
    </source>
</evidence>
<dbReference type="PROSITE" id="PS51186">
    <property type="entry name" value="GNAT"/>
    <property type="match status" value="1"/>
</dbReference>
<keyword evidence="3" id="KW-1185">Reference proteome</keyword>
<accession>A0A563W131</accession>
<sequence length="256" mass="29632">MENQKLAQIKTLEELSLNALPCLQQILYDGWILRFADGYTKRANSVTPLYPGSQDLISKIRRCEKIYHGFNLQPIFRLTNIPQLKTLDQTLEQLGYQKQDKVSVQLKTIIESDILICEPGITIQNELSQEWLDYFVHAVDLPIEHWNTLSTMLEIIPNPICCAYLKNPHRFCSCGFGVLENDYLGLFFLVTAKKQRRQGYASQLISAMLNWGQSNGATKAYLQVEIDNQEGINLYRKLGFTEIYQYFYRLPQIHIS</sequence>
<dbReference type="Proteomes" id="UP000320055">
    <property type="component" value="Unassembled WGS sequence"/>
</dbReference>
<organism evidence="2 3">
    <name type="scientific">Hyella patelloides LEGE 07179</name>
    <dbReference type="NCBI Taxonomy" id="945734"/>
    <lineage>
        <taxon>Bacteria</taxon>
        <taxon>Bacillati</taxon>
        <taxon>Cyanobacteriota</taxon>
        <taxon>Cyanophyceae</taxon>
        <taxon>Pleurocapsales</taxon>
        <taxon>Hyellaceae</taxon>
        <taxon>Hyella</taxon>
    </lineage>
</organism>
<dbReference type="CDD" id="cd04301">
    <property type="entry name" value="NAT_SF"/>
    <property type="match status" value="1"/>
</dbReference>
<dbReference type="OrthoDB" id="9805924at2"/>
<dbReference type="EMBL" id="CAACVJ010000556">
    <property type="protein sequence ID" value="VEP17409.1"/>
    <property type="molecule type" value="Genomic_DNA"/>
</dbReference>
<dbReference type="RefSeq" id="WP_144863435.1">
    <property type="nucleotide sequence ID" value="NZ_LR213770.1"/>
</dbReference>
<evidence type="ECO:0000313" key="2">
    <source>
        <dbReference type="EMBL" id="VEP17409.1"/>
    </source>
</evidence>
<reference evidence="2 3" key="1">
    <citation type="submission" date="2019-01" db="EMBL/GenBank/DDBJ databases">
        <authorList>
            <person name="Brito A."/>
        </authorList>
    </citation>
    <scope>NUCLEOTIDE SEQUENCE [LARGE SCALE GENOMIC DNA]</scope>
    <source>
        <strain evidence="2">1</strain>
    </source>
</reference>
<keyword evidence="2" id="KW-0808">Transferase</keyword>
<feature type="domain" description="N-acetyltransferase" evidence="1">
    <location>
        <begin position="114"/>
        <end position="256"/>
    </location>
</feature>
<proteinExistence type="predicted"/>
<dbReference type="InterPro" id="IPR000182">
    <property type="entry name" value="GNAT_dom"/>
</dbReference>
<protein>
    <submittedName>
        <fullName evidence="2">GCN5-related N-acetyltransferase</fullName>
    </submittedName>
</protein>
<dbReference type="AlphaFoldDB" id="A0A563W131"/>
<gene>
    <name evidence="2" type="ORF">H1P_60065</name>
</gene>
<dbReference type="Gene3D" id="3.40.630.30">
    <property type="match status" value="1"/>
</dbReference>
<dbReference type="InterPro" id="IPR016181">
    <property type="entry name" value="Acyl_CoA_acyltransferase"/>
</dbReference>
<evidence type="ECO:0000313" key="3">
    <source>
        <dbReference type="Proteomes" id="UP000320055"/>
    </source>
</evidence>
<dbReference type="Pfam" id="PF24553">
    <property type="entry name" value="Rv0428c_C"/>
    <property type="match status" value="2"/>
</dbReference>
<name>A0A563W131_9CYAN</name>
<dbReference type="InterPro" id="IPR056935">
    <property type="entry name" value="Rv0428c-like_C"/>
</dbReference>